<name>A0A8S3XJF2_PARAO</name>
<evidence type="ECO:0000313" key="2">
    <source>
        <dbReference type="EMBL" id="CAG5027244.1"/>
    </source>
</evidence>
<accession>A0A8S3XJF2</accession>
<dbReference type="EMBL" id="CAJQZP010001185">
    <property type="protein sequence ID" value="CAG5027244.1"/>
    <property type="molecule type" value="Genomic_DNA"/>
</dbReference>
<gene>
    <name evidence="2" type="ORF">PAPOLLO_LOCUS18786</name>
</gene>
<evidence type="ECO:0000313" key="3">
    <source>
        <dbReference type="Proteomes" id="UP000691718"/>
    </source>
</evidence>
<feature type="region of interest" description="Disordered" evidence="1">
    <location>
        <begin position="1"/>
        <end position="20"/>
    </location>
</feature>
<reference evidence="2" key="1">
    <citation type="submission" date="2021-04" db="EMBL/GenBank/DDBJ databases">
        <authorList>
            <person name="Tunstrom K."/>
        </authorList>
    </citation>
    <scope>NUCLEOTIDE SEQUENCE</scope>
</reference>
<dbReference type="AlphaFoldDB" id="A0A8S3XJF2"/>
<sequence>MNSSNNNLSARRTQVRARHQRHVNAVCRTIDKLAAVQSPGLDRRLLLIRHLRQRAASPAQPPPRACAVRNKGTHYNVSHHNIRPPLCWGIRCIRAARRNSSACVLKPRLSRRHNIDNGVRFDDMFISTRPREGVADVTAPPDNTSPYLGYLNR</sequence>
<feature type="compositionally biased region" description="Polar residues" evidence="1">
    <location>
        <begin position="1"/>
        <end position="12"/>
    </location>
</feature>
<keyword evidence="3" id="KW-1185">Reference proteome</keyword>
<dbReference type="Proteomes" id="UP000691718">
    <property type="component" value="Unassembled WGS sequence"/>
</dbReference>
<organism evidence="2 3">
    <name type="scientific">Parnassius apollo</name>
    <name type="common">Apollo butterfly</name>
    <name type="synonym">Papilio apollo</name>
    <dbReference type="NCBI Taxonomy" id="110799"/>
    <lineage>
        <taxon>Eukaryota</taxon>
        <taxon>Metazoa</taxon>
        <taxon>Ecdysozoa</taxon>
        <taxon>Arthropoda</taxon>
        <taxon>Hexapoda</taxon>
        <taxon>Insecta</taxon>
        <taxon>Pterygota</taxon>
        <taxon>Neoptera</taxon>
        <taxon>Endopterygota</taxon>
        <taxon>Lepidoptera</taxon>
        <taxon>Glossata</taxon>
        <taxon>Ditrysia</taxon>
        <taxon>Papilionoidea</taxon>
        <taxon>Papilionidae</taxon>
        <taxon>Parnassiinae</taxon>
        <taxon>Parnassini</taxon>
        <taxon>Parnassius</taxon>
        <taxon>Parnassius</taxon>
    </lineage>
</organism>
<comment type="caution">
    <text evidence="2">The sequence shown here is derived from an EMBL/GenBank/DDBJ whole genome shotgun (WGS) entry which is preliminary data.</text>
</comment>
<proteinExistence type="predicted"/>
<evidence type="ECO:0000256" key="1">
    <source>
        <dbReference type="SAM" id="MobiDB-lite"/>
    </source>
</evidence>
<protein>
    <submittedName>
        <fullName evidence="2">(apollo) hypothetical protein</fullName>
    </submittedName>
</protein>